<dbReference type="KEGG" id="marb:CJ263_18880"/>
<dbReference type="SUPFAM" id="SSF53187">
    <property type="entry name" value="Zn-dependent exopeptidases"/>
    <property type="match status" value="1"/>
</dbReference>
<gene>
    <name evidence="9" type="ORF">CJ263_18880</name>
</gene>
<keyword evidence="10" id="KW-1185">Reference proteome</keyword>
<keyword evidence="6" id="KW-0482">Metalloprotease</keyword>
<dbReference type="GO" id="GO:0004181">
    <property type="term" value="F:metallocarboxypeptidase activity"/>
    <property type="evidence" value="ECO:0007669"/>
    <property type="project" value="InterPro"/>
</dbReference>
<keyword evidence="3" id="KW-0645">Protease</keyword>
<dbReference type="PANTHER" id="PTHR11705">
    <property type="entry name" value="PROTEASE FAMILY M14 CARBOXYPEPTIDASE A,B"/>
    <property type="match status" value="1"/>
</dbReference>
<dbReference type="EMBL" id="CP022957">
    <property type="protein sequence ID" value="ASV32115.1"/>
    <property type="molecule type" value="Genomic_DNA"/>
</dbReference>
<dbReference type="GO" id="GO:0008270">
    <property type="term" value="F:zinc ion binding"/>
    <property type="evidence" value="ECO:0007669"/>
    <property type="project" value="InterPro"/>
</dbReference>
<dbReference type="PROSITE" id="PS52035">
    <property type="entry name" value="PEPTIDASE_M14"/>
    <property type="match status" value="1"/>
</dbReference>
<dbReference type="Proteomes" id="UP000215244">
    <property type="component" value="Chromosome"/>
</dbReference>
<evidence type="ECO:0000256" key="3">
    <source>
        <dbReference type="ARBA" id="ARBA00022670"/>
    </source>
</evidence>
<evidence type="ECO:0000256" key="1">
    <source>
        <dbReference type="ARBA" id="ARBA00001947"/>
    </source>
</evidence>
<evidence type="ECO:0000256" key="6">
    <source>
        <dbReference type="ARBA" id="ARBA00023049"/>
    </source>
</evidence>
<feature type="active site" description="Proton donor/acceptor" evidence="7">
    <location>
        <position position="240"/>
    </location>
</feature>
<evidence type="ECO:0000256" key="2">
    <source>
        <dbReference type="ARBA" id="ARBA00005988"/>
    </source>
</evidence>
<dbReference type="Pfam" id="PF00246">
    <property type="entry name" value="Peptidase_M14"/>
    <property type="match status" value="1"/>
</dbReference>
<dbReference type="RefSeq" id="WP_094998689.1">
    <property type="nucleotide sequence ID" value="NZ_BMJL01000008.1"/>
</dbReference>
<name>A0A223V9P0_9FLAO</name>
<evidence type="ECO:0000256" key="4">
    <source>
        <dbReference type="ARBA" id="ARBA00022801"/>
    </source>
</evidence>
<keyword evidence="5" id="KW-0862">Zinc</keyword>
<dbReference type="GO" id="GO:0005615">
    <property type="term" value="C:extracellular space"/>
    <property type="evidence" value="ECO:0007669"/>
    <property type="project" value="TreeGrafter"/>
</dbReference>
<accession>A0A223V9P0</accession>
<dbReference type="Gene3D" id="3.40.630.10">
    <property type="entry name" value="Zn peptidases"/>
    <property type="match status" value="1"/>
</dbReference>
<proteinExistence type="inferred from homology"/>
<reference evidence="9 10" key="1">
    <citation type="submission" date="2017-08" db="EMBL/GenBank/DDBJ databases">
        <title>The complete genome sequence of Maribacter sp. B1, isolated from deep-sea sediment.</title>
        <authorList>
            <person name="Wu Y.-H."/>
            <person name="Cheng H."/>
            <person name="Xu X.-W."/>
        </authorList>
    </citation>
    <scope>NUCLEOTIDE SEQUENCE [LARGE SCALE GENOMIC DNA]</scope>
    <source>
        <strain evidence="9 10">B1</strain>
    </source>
</reference>
<comment type="similarity">
    <text evidence="2 7">Belongs to the peptidase M14 family.</text>
</comment>
<comment type="cofactor">
    <cofactor evidence="1">
        <name>Zn(2+)</name>
        <dbReference type="ChEBI" id="CHEBI:29105"/>
    </cofactor>
</comment>
<dbReference type="AlphaFoldDB" id="A0A223V9P0"/>
<dbReference type="PANTHER" id="PTHR11705:SF143">
    <property type="entry name" value="SLL0236 PROTEIN"/>
    <property type="match status" value="1"/>
</dbReference>
<evidence type="ECO:0000256" key="5">
    <source>
        <dbReference type="ARBA" id="ARBA00022833"/>
    </source>
</evidence>
<evidence type="ECO:0000256" key="7">
    <source>
        <dbReference type="PROSITE-ProRule" id="PRU01379"/>
    </source>
</evidence>
<sequence>MGKSSDYLNFKLTSVSGRYVTNDHIYEFLSTLDESFHLDILGLSVKKRPIYGITVGHGPKRIFMWSQMHGNESTTTKTVLDLLNFIKHSSPSTEELLNKVTLKIIPILNPDGAFNYTRFNANEVDLNRDAQKRKQPESKILRKAFDKFAPHYCFNLHDQRTIFNVGNLNYPATVSFLAPAFDRQRNNSESRTRAMCIIAAMNQKLQDYIPGQVGRFDDSFNPNCVGDTFQMQKVPTILFEAGHYQEDYQREKTREFIWYALCTAIRTIANDEINNFSLNQYYKIPENNKRYVDILVENAHVLDNSLNEKDCVSILYKEVLDKDKINFIPTLLEKGFKPGQYFGHKTLNCLIDTDANWLRSQEIKDWGY</sequence>
<keyword evidence="4" id="KW-0378">Hydrolase</keyword>
<dbReference type="SMART" id="SM00631">
    <property type="entry name" value="Zn_pept"/>
    <property type="match status" value="1"/>
</dbReference>
<dbReference type="InterPro" id="IPR000834">
    <property type="entry name" value="Peptidase_M14"/>
</dbReference>
<protein>
    <submittedName>
        <fullName evidence="9">Peptidase M14</fullName>
    </submittedName>
</protein>
<evidence type="ECO:0000259" key="8">
    <source>
        <dbReference type="PROSITE" id="PS52035"/>
    </source>
</evidence>
<feature type="domain" description="Peptidase M14" evidence="8">
    <location>
        <begin position="18"/>
        <end position="264"/>
    </location>
</feature>
<evidence type="ECO:0000313" key="10">
    <source>
        <dbReference type="Proteomes" id="UP000215244"/>
    </source>
</evidence>
<dbReference type="OrthoDB" id="1119199at2"/>
<dbReference type="GO" id="GO:0006508">
    <property type="term" value="P:proteolysis"/>
    <property type="evidence" value="ECO:0007669"/>
    <property type="project" value="UniProtKB-KW"/>
</dbReference>
<organism evidence="9 10">
    <name type="scientific">Maribacter cobaltidurans</name>
    <dbReference type="NCBI Taxonomy" id="1178778"/>
    <lineage>
        <taxon>Bacteria</taxon>
        <taxon>Pseudomonadati</taxon>
        <taxon>Bacteroidota</taxon>
        <taxon>Flavobacteriia</taxon>
        <taxon>Flavobacteriales</taxon>
        <taxon>Flavobacteriaceae</taxon>
        <taxon>Maribacter</taxon>
    </lineage>
</organism>
<evidence type="ECO:0000313" key="9">
    <source>
        <dbReference type="EMBL" id="ASV32115.1"/>
    </source>
</evidence>